<dbReference type="InterPro" id="IPR007035">
    <property type="entry name" value="Peptidase_M55"/>
</dbReference>
<dbReference type="Gene3D" id="3.40.50.10780">
    <property type="entry name" value="Dipeptide transport protein"/>
    <property type="match status" value="1"/>
</dbReference>
<dbReference type="EMBL" id="VSSQ01028082">
    <property type="protein sequence ID" value="MPM77649.1"/>
    <property type="molecule type" value="Genomic_DNA"/>
</dbReference>
<reference evidence="1" key="1">
    <citation type="submission" date="2019-08" db="EMBL/GenBank/DDBJ databases">
        <authorList>
            <person name="Kucharzyk K."/>
            <person name="Murdoch R.W."/>
            <person name="Higgins S."/>
            <person name="Loffler F."/>
        </authorList>
    </citation>
    <scope>NUCLEOTIDE SEQUENCE</scope>
</reference>
<dbReference type="EC" id="3.4.11.-" evidence="1"/>
<accession>A0A645CL53</accession>
<keyword evidence="1" id="KW-0031">Aminopeptidase</keyword>
<keyword evidence="1" id="KW-0378">Hydrolase</keyword>
<gene>
    <name evidence="1" type="primary">dppA_21</name>
    <name evidence="1" type="ORF">SDC9_124656</name>
</gene>
<dbReference type="SUPFAM" id="SSF63992">
    <property type="entry name" value="Dipeptide transport protein"/>
    <property type="match status" value="1"/>
</dbReference>
<dbReference type="InterPro" id="IPR036177">
    <property type="entry name" value="Peptidase_M55_sf"/>
</dbReference>
<dbReference type="InterPro" id="IPR027476">
    <property type="entry name" value="DppA_N"/>
</dbReference>
<name>A0A645CL53_9ZZZZ</name>
<evidence type="ECO:0000313" key="1">
    <source>
        <dbReference type="EMBL" id="MPM77649.1"/>
    </source>
</evidence>
<dbReference type="AlphaFoldDB" id="A0A645CL53"/>
<comment type="caution">
    <text evidence="1">The sequence shown here is derived from an EMBL/GenBank/DDBJ whole genome shotgun (WGS) entry which is preliminary data.</text>
</comment>
<keyword evidence="1" id="KW-0645">Protease</keyword>
<organism evidence="1">
    <name type="scientific">bioreactor metagenome</name>
    <dbReference type="NCBI Taxonomy" id="1076179"/>
    <lineage>
        <taxon>unclassified sequences</taxon>
        <taxon>metagenomes</taxon>
        <taxon>ecological metagenomes</taxon>
    </lineage>
</organism>
<proteinExistence type="predicted"/>
<protein>
    <submittedName>
        <fullName evidence="1">D-aminopeptidase</fullName>
        <ecNumber evidence="1">3.4.11.-</ecNumber>
    </submittedName>
</protein>
<sequence>MIMVGAHAKAGSTGIMAHTMYGVQISALYLNGTEIGEMAMNASAAAGWGVPVIMISGDASAEREARATVDPEIEFAVVKEDITRWCAALLPPEQAEKVIREAACRAVKNLGGAKKPAIPAKTTYKLRFHSSAEAECACLVPQIKRVDDRTVNLSSADPRAAYQLLIVAMTMGHSAFDRMYG</sequence>
<dbReference type="Pfam" id="PF04951">
    <property type="entry name" value="Peptidase_M55"/>
    <property type="match status" value="1"/>
</dbReference>
<dbReference type="GO" id="GO:0004177">
    <property type="term" value="F:aminopeptidase activity"/>
    <property type="evidence" value="ECO:0007669"/>
    <property type="project" value="UniProtKB-KW"/>
</dbReference>